<proteinExistence type="predicted"/>
<keyword evidence="2" id="KW-0695">RNA-directed DNA polymerase</keyword>
<comment type="caution">
    <text evidence="2">The sequence shown here is derived from an EMBL/GenBank/DDBJ whole genome shotgun (WGS) entry which is preliminary data.</text>
</comment>
<organism evidence="2 3">
    <name type="scientific">Tanacetum coccineum</name>
    <dbReference type="NCBI Taxonomy" id="301880"/>
    <lineage>
        <taxon>Eukaryota</taxon>
        <taxon>Viridiplantae</taxon>
        <taxon>Streptophyta</taxon>
        <taxon>Embryophyta</taxon>
        <taxon>Tracheophyta</taxon>
        <taxon>Spermatophyta</taxon>
        <taxon>Magnoliopsida</taxon>
        <taxon>eudicotyledons</taxon>
        <taxon>Gunneridae</taxon>
        <taxon>Pentapetalae</taxon>
        <taxon>asterids</taxon>
        <taxon>campanulids</taxon>
        <taxon>Asterales</taxon>
        <taxon>Asteraceae</taxon>
        <taxon>Asteroideae</taxon>
        <taxon>Anthemideae</taxon>
        <taxon>Anthemidinae</taxon>
        <taxon>Tanacetum</taxon>
    </lineage>
</organism>
<dbReference type="GO" id="GO:0003964">
    <property type="term" value="F:RNA-directed DNA polymerase activity"/>
    <property type="evidence" value="ECO:0007669"/>
    <property type="project" value="UniProtKB-KW"/>
</dbReference>
<dbReference type="EMBL" id="BQNB010018555">
    <property type="protein sequence ID" value="GJT75704.1"/>
    <property type="molecule type" value="Genomic_DNA"/>
</dbReference>
<protein>
    <submittedName>
        <fullName evidence="2">RNA-directed DNA polymerase, eukaryota, reverse transcriptase zinc-binding domain protein</fullName>
    </submittedName>
</protein>
<dbReference type="Proteomes" id="UP001151760">
    <property type="component" value="Unassembled WGS sequence"/>
</dbReference>
<keyword evidence="2" id="KW-0548">Nucleotidyltransferase</keyword>
<evidence type="ECO:0000313" key="3">
    <source>
        <dbReference type="Proteomes" id="UP001151760"/>
    </source>
</evidence>
<keyword evidence="3" id="KW-1185">Reference proteome</keyword>
<reference evidence="2" key="2">
    <citation type="submission" date="2022-01" db="EMBL/GenBank/DDBJ databases">
        <authorList>
            <person name="Yamashiro T."/>
            <person name="Shiraishi A."/>
            <person name="Satake H."/>
            <person name="Nakayama K."/>
        </authorList>
    </citation>
    <scope>NUCLEOTIDE SEQUENCE</scope>
</reference>
<sequence length="498" mass="57109">MNKIMSVCDENGKRFDNNDVAEQFVKHFEGFLGINPEVNNDEIKKALFDIDDNKAPGPDGFTSRPIACCNVIYKCISKILTNGIKVALSHVMDDNQTAFIPGRAITDNFLLVQELLKWGKRLEAGRPNISLHLYYSYGNAESNYDLIMLCHGGVESVQNIKKALDKFSAISGLYPHLGKCIMFCGSLDSETKNAISNILPLKEGKLPVKYLGVPLVTKKIGIADCKQLIDKVQQKLMDWKNKSLSYAGRAQLITYVLASMQVYWVLCFCFLKQTLMILKSSSKDFYGILVRAAKNSGNSIASIISKKEIFYAGFNDQDYIADVRNENGWKWPQEWLVKYPWLKDLIEPILNNTPDKPIWVDNDRNARKFSTQTVCKDIRGNGDLVNWKDIVWHPNCIPKHTFIVWLAVKMKLSTQDKMLKWYLNRVFECSLCKKEADSHEHLFFKCEYAQKIWKRVCVIAKLKVKEDKWEDIIKNMSLKNDKRGIWGIIRRLCFAAVV</sequence>
<evidence type="ECO:0000259" key="1">
    <source>
        <dbReference type="Pfam" id="PF13966"/>
    </source>
</evidence>
<gene>
    <name evidence="2" type="ORF">Tco_1042429</name>
</gene>
<accession>A0ABQ5GK58</accession>
<dbReference type="PANTHER" id="PTHR33116:SF76">
    <property type="entry name" value="DUF4283 DOMAIN-CONTAINING PROTEIN"/>
    <property type="match status" value="1"/>
</dbReference>
<dbReference type="Pfam" id="PF13966">
    <property type="entry name" value="zf-RVT"/>
    <property type="match status" value="1"/>
</dbReference>
<reference evidence="2" key="1">
    <citation type="journal article" date="2022" name="Int. J. Mol. Sci.">
        <title>Draft Genome of Tanacetum Coccineum: Genomic Comparison of Closely Related Tanacetum-Family Plants.</title>
        <authorList>
            <person name="Yamashiro T."/>
            <person name="Shiraishi A."/>
            <person name="Nakayama K."/>
            <person name="Satake H."/>
        </authorList>
    </citation>
    <scope>NUCLEOTIDE SEQUENCE</scope>
</reference>
<feature type="domain" description="Reverse transcriptase zinc-binding" evidence="1">
    <location>
        <begin position="369"/>
        <end position="453"/>
    </location>
</feature>
<name>A0ABQ5GK58_9ASTR</name>
<evidence type="ECO:0000313" key="2">
    <source>
        <dbReference type="EMBL" id="GJT75704.1"/>
    </source>
</evidence>
<dbReference type="PANTHER" id="PTHR33116">
    <property type="entry name" value="REVERSE TRANSCRIPTASE ZINC-BINDING DOMAIN-CONTAINING PROTEIN-RELATED-RELATED"/>
    <property type="match status" value="1"/>
</dbReference>
<dbReference type="InterPro" id="IPR026960">
    <property type="entry name" value="RVT-Znf"/>
</dbReference>
<keyword evidence="2" id="KW-0808">Transferase</keyword>